<evidence type="ECO:0000313" key="1">
    <source>
        <dbReference type="EMBL" id="MDI9861427.1"/>
    </source>
</evidence>
<sequence length="135" mass="15386">MHTLLLYIQVRKSPMEVRYQNPLHQIIHQEGWSANFVTYDIDNYSESLILNQLKVAISNATEIFVLIDAEPAPNLGGVGNIVSILADKSSRVRIRLEGGHTILEKYLSVFSHQKSVVNTHEMQKIETILDKIYPK</sequence>
<dbReference type="Proteomes" id="UP001236507">
    <property type="component" value="Unassembled WGS sequence"/>
</dbReference>
<organism evidence="1 2">
    <name type="scientific">Flectobacillus roseus</name>
    <dbReference type="NCBI Taxonomy" id="502259"/>
    <lineage>
        <taxon>Bacteria</taxon>
        <taxon>Pseudomonadati</taxon>
        <taxon>Bacteroidota</taxon>
        <taxon>Cytophagia</taxon>
        <taxon>Cytophagales</taxon>
        <taxon>Flectobacillaceae</taxon>
        <taxon>Flectobacillus</taxon>
    </lineage>
</organism>
<dbReference type="EMBL" id="JASHIF010000019">
    <property type="protein sequence ID" value="MDI9861427.1"/>
    <property type="molecule type" value="Genomic_DNA"/>
</dbReference>
<keyword evidence="2" id="KW-1185">Reference proteome</keyword>
<dbReference type="RefSeq" id="WP_166579552.1">
    <property type="nucleotide sequence ID" value="NZ_JASHIF010000019.1"/>
</dbReference>
<evidence type="ECO:0008006" key="3">
    <source>
        <dbReference type="Google" id="ProtNLM"/>
    </source>
</evidence>
<name>A0ABT6YCV9_9BACT</name>
<evidence type="ECO:0000313" key="2">
    <source>
        <dbReference type="Proteomes" id="UP001236507"/>
    </source>
</evidence>
<gene>
    <name evidence="1" type="ORF">QM524_19565</name>
</gene>
<accession>A0ABT6YCV9</accession>
<comment type="caution">
    <text evidence="1">The sequence shown here is derived from an EMBL/GenBank/DDBJ whole genome shotgun (WGS) entry which is preliminary data.</text>
</comment>
<protein>
    <recommendedName>
        <fullName evidence="3">CD-NTase-associated protein 12/Pycsar effector protein TIR domain-containing protein</fullName>
    </recommendedName>
</protein>
<proteinExistence type="predicted"/>
<reference evidence="1 2" key="1">
    <citation type="submission" date="2023-05" db="EMBL/GenBank/DDBJ databases">
        <title>Novel species of genus Flectobacillus isolated from stream in China.</title>
        <authorList>
            <person name="Lu H."/>
        </authorList>
    </citation>
    <scope>NUCLEOTIDE SEQUENCE [LARGE SCALE GENOMIC DNA]</scope>
    <source>
        <strain evidence="1 2">KCTC 42575</strain>
    </source>
</reference>